<evidence type="ECO:0000256" key="2">
    <source>
        <dbReference type="ARBA" id="ARBA00023140"/>
    </source>
</evidence>
<organism evidence="5 6">
    <name type="scientific">Aedes albopictus</name>
    <name type="common">Asian tiger mosquito</name>
    <name type="synonym">Stegomyia albopicta</name>
    <dbReference type="NCBI Taxonomy" id="7160"/>
    <lineage>
        <taxon>Eukaryota</taxon>
        <taxon>Metazoa</taxon>
        <taxon>Ecdysozoa</taxon>
        <taxon>Arthropoda</taxon>
        <taxon>Hexapoda</taxon>
        <taxon>Insecta</taxon>
        <taxon>Pterygota</taxon>
        <taxon>Neoptera</taxon>
        <taxon>Endopterygota</taxon>
        <taxon>Diptera</taxon>
        <taxon>Nematocera</taxon>
        <taxon>Culicoidea</taxon>
        <taxon>Culicidae</taxon>
        <taxon>Culicinae</taxon>
        <taxon>Aedini</taxon>
        <taxon>Aedes</taxon>
        <taxon>Stegomyia</taxon>
    </lineage>
</organism>
<dbReference type="EnsemblMetazoa" id="AALFPA23_007857.R10505">
    <property type="protein sequence ID" value="AALFPA23_007857.P10505"/>
    <property type="gene ID" value="AALFPA23_007857"/>
</dbReference>
<dbReference type="InterPro" id="IPR045851">
    <property type="entry name" value="AMP-bd_C_sf"/>
</dbReference>
<dbReference type="CDD" id="cd05911">
    <property type="entry name" value="Firefly_Luc_like"/>
    <property type="match status" value="1"/>
</dbReference>
<dbReference type="PANTHER" id="PTHR24096:SF353">
    <property type="entry name" value="GH16244P-RELATED"/>
    <property type="match status" value="1"/>
</dbReference>
<dbReference type="Pfam" id="PF00501">
    <property type="entry name" value="AMP-binding"/>
    <property type="match status" value="1"/>
</dbReference>
<name>A0ABM1YCC9_AEDAL</name>
<reference evidence="6" key="1">
    <citation type="journal article" date="2015" name="Proc. Natl. Acad. Sci. U.S.A.">
        <title>Genome sequence of the Asian Tiger mosquito, Aedes albopictus, reveals insights into its biology, genetics, and evolution.</title>
        <authorList>
            <person name="Chen X.G."/>
            <person name="Jiang X."/>
            <person name="Gu J."/>
            <person name="Xu M."/>
            <person name="Wu Y."/>
            <person name="Deng Y."/>
            <person name="Zhang C."/>
            <person name="Bonizzoni M."/>
            <person name="Dermauw W."/>
            <person name="Vontas J."/>
            <person name="Armbruster P."/>
            <person name="Huang X."/>
            <person name="Yang Y."/>
            <person name="Zhang H."/>
            <person name="He W."/>
            <person name="Peng H."/>
            <person name="Liu Y."/>
            <person name="Wu K."/>
            <person name="Chen J."/>
            <person name="Lirakis M."/>
            <person name="Topalis P."/>
            <person name="Van Leeuwen T."/>
            <person name="Hall A.B."/>
            <person name="Jiang X."/>
            <person name="Thorpe C."/>
            <person name="Mueller R.L."/>
            <person name="Sun C."/>
            <person name="Waterhouse R.M."/>
            <person name="Yan G."/>
            <person name="Tu Z.J."/>
            <person name="Fang X."/>
            <person name="James A.A."/>
        </authorList>
    </citation>
    <scope>NUCLEOTIDE SEQUENCE [LARGE SCALE GENOMIC DNA]</scope>
    <source>
        <strain evidence="6">Foshan</strain>
    </source>
</reference>
<sequence length="536" mass="58694">MSSYNHTTKTWNGPVDHGALNPEANVGQVILNLLARTPDKVIQINADTGYEMTCAEMKRRIVRVAINLRQLGYSRGDLVTMVCTNTDNVVPVYVGCVCLGMVVNPLAPAFNRDDLAHMMRLTQSKVVFCDEGNFGVVKEAAADGILEKPRIYVMGTGRENAASVEELMAPVEGEEDFAAPYLGDSKRLMAVVLCSSGTTGLPKGVCLSHAHLIEGEVFADVLNAGPIFNFSQLFWMTGLFAANTSLLYTRARVITAQSFNVEAFMSIVEKYKVEDTFTPPACIAAIQSHPRYPTVDFSSVKRWPLGGSPVSSELRESLAERFPGIDIKPVYGCSEIGVVTSCMQPFVPGSVGTLGKNIVVKIVDEDGRSLGPNEKGEVLLKFKFQFLGYLNNEEKTKEACDEEGFFKTGDIGYFDSEGYLYVIDRIKDIIKYTNYQISPSDLEEVILKIDGVKQVCVSGVPTEDRSSDLPTAMVVLQTGANVTAKDIVRKVDAQVSDHKRLRGGVFFVDRLPTSPAGKVLRRVVKEMLIDMSKSSS</sequence>
<dbReference type="InterPro" id="IPR042099">
    <property type="entry name" value="ANL_N_sf"/>
</dbReference>
<dbReference type="Proteomes" id="UP000069940">
    <property type="component" value="Unassembled WGS sequence"/>
</dbReference>
<dbReference type="Pfam" id="PF13193">
    <property type="entry name" value="AMP-binding_C"/>
    <property type="match status" value="1"/>
</dbReference>
<comment type="subcellular location">
    <subcellularLocation>
        <location evidence="1">Peroxisome</location>
    </subcellularLocation>
</comment>
<dbReference type="InterPro" id="IPR000873">
    <property type="entry name" value="AMP-dep_synth/lig_dom"/>
</dbReference>
<evidence type="ECO:0008006" key="7">
    <source>
        <dbReference type="Google" id="ProtNLM"/>
    </source>
</evidence>
<keyword evidence="2" id="KW-0576">Peroxisome</keyword>
<dbReference type="GeneID" id="109421247"/>
<keyword evidence="6" id="KW-1185">Reference proteome</keyword>
<protein>
    <recommendedName>
        <fullName evidence="7">Acyl-coa synthetase</fullName>
    </recommendedName>
</protein>
<accession>A0ABM1YCC9</accession>
<evidence type="ECO:0000259" key="3">
    <source>
        <dbReference type="Pfam" id="PF00501"/>
    </source>
</evidence>
<dbReference type="PROSITE" id="PS00455">
    <property type="entry name" value="AMP_BINDING"/>
    <property type="match status" value="1"/>
</dbReference>
<dbReference type="Gene3D" id="3.30.300.30">
    <property type="match status" value="1"/>
</dbReference>
<dbReference type="InterPro" id="IPR020845">
    <property type="entry name" value="AMP-binding_CS"/>
</dbReference>
<dbReference type="RefSeq" id="XP_019551278.3">
    <property type="nucleotide sequence ID" value="XM_019695733.3"/>
</dbReference>
<dbReference type="Gene3D" id="3.40.50.12780">
    <property type="entry name" value="N-terminal domain of ligase-like"/>
    <property type="match status" value="1"/>
</dbReference>
<feature type="domain" description="AMP-binding enzyme C-terminal" evidence="4">
    <location>
        <begin position="442"/>
        <end position="518"/>
    </location>
</feature>
<feature type="domain" description="AMP-dependent synthetase/ligase" evidence="3">
    <location>
        <begin position="35"/>
        <end position="390"/>
    </location>
</feature>
<evidence type="ECO:0000259" key="4">
    <source>
        <dbReference type="Pfam" id="PF13193"/>
    </source>
</evidence>
<evidence type="ECO:0000256" key="1">
    <source>
        <dbReference type="ARBA" id="ARBA00004275"/>
    </source>
</evidence>
<evidence type="ECO:0000313" key="6">
    <source>
        <dbReference type="Proteomes" id="UP000069940"/>
    </source>
</evidence>
<proteinExistence type="predicted"/>
<dbReference type="SUPFAM" id="SSF56801">
    <property type="entry name" value="Acetyl-CoA synthetase-like"/>
    <property type="match status" value="1"/>
</dbReference>
<dbReference type="InterPro" id="IPR025110">
    <property type="entry name" value="AMP-bd_C"/>
</dbReference>
<reference evidence="5" key="2">
    <citation type="submission" date="2025-05" db="UniProtKB">
        <authorList>
            <consortium name="EnsemblMetazoa"/>
        </authorList>
    </citation>
    <scope>IDENTIFICATION</scope>
    <source>
        <strain evidence="5">Foshan</strain>
    </source>
</reference>
<dbReference type="PANTHER" id="PTHR24096">
    <property type="entry name" value="LONG-CHAIN-FATTY-ACID--COA LIGASE"/>
    <property type="match status" value="1"/>
</dbReference>
<evidence type="ECO:0000313" key="5">
    <source>
        <dbReference type="EnsemblMetazoa" id="AALFPA23_007857.P10505"/>
    </source>
</evidence>